<dbReference type="InterPro" id="IPR029058">
    <property type="entry name" value="AB_hydrolase_fold"/>
</dbReference>
<keyword evidence="1" id="KW-0732">Signal</keyword>
<protein>
    <submittedName>
        <fullName evidence="3">Virulence factor family protein</fullName>
    </submittedName>
</protein>
<dbReference type="KEGG" id="gba:J421_0109"/>
<evidence type="ECO:0000259" key="2">
    <source>
        <dbReference type="Pfam" id="PF06057"/>
    </source>
</evidence>
<evidence type="ECO:0000313" key="4">
    <source>
        <dbReference type="Proteomes" id="UP000019151"/>
    </source>
</evidence>
<dbReference type="HOGENOM" id="CLU_094145_0_0_0"/>
<dbReference type="ESTHER" id="9bact-w0ra16">
    <property type="family name" value="VirJ"/>
</dbReference>
<organism evidence="3 4">
    <name type="scientific">Gemmatirosa kalamazoonensis</name>
    <dbReference type="NCBI Taxonomy" id="861299"/>
    <lineage>
        <taxon>Bacteria</taxon>
        <taxon>Pseudomonadati</taxon>
        <taxon>Gemmatimonadota</taxon>
        <taxon>Gemmatimonadia</taxon>
        <taxon>Gemmatimonadales</taxon>
        <taxon>Gemmatimonadaceae</taxon>
        <taxon>Gemmatirosa</taxon>
    </lineage>
</organism>
<dbReference type="EMBL" id="CP007128">
    <property type="protein sequence ID" value="AHG87646.1"/>
    <property type="molecule type" value="Genomic_DNA"/>
</dbReference>
<reference evidence="3 4" key="1">
    <citation type="journal article" date="2014" name="Genome Announc.">
        <title>Genome Sequence and Methylome of Soil Bacterium Gemmatirosa kalamazoonensis KBS708T, a Member of the Rarely Cultivated Gemmatimonadetes Phylum.</title>
        <authorList>
            <person name="Debruyn J.M."/>
            <person name="Radosevich M."/>
            <person name="Wommack K.E."/>
            <person name="Polson S.W."/>
            <person name="Hauser L.J."/>
            <person name="Fawaz M.N."/>
            <person name="Korlach J."/>
            <person name="Tsai Y.C."/>
        </authorList>
    </citation>
    <scope>NUCLEOTIDE SEQUENCE [LARGE SCALE GENOMIC DNA]</scope>
    <source>
        <strain evidence="3 4">KBS708</strain>
    </source>
</reference>
<dbReference type="STRING" id="861299.J421_0109"/>
<feature type="signal peptide" evidence="1">
    <location>
        <begin position="1"/>
        <end position="26"/>
    </location>
</feature>
<accession>W0RA16</accession>
<sequence>MSLRLPLALALVPSLLAAQAPSPVRAAPPPALVHYDVRDLPLVELLPPTAAAGRARTAADSTLVVLMTGDGDWADIDKGIAEGLSAAGAAVVGLKSRTYLQAKPRSPDVLARDVERVLRHYLPLWGRDRVVLLGYSRGADFVPFVANRLPADLRARVALLGMFGMEQWASFEFHWSDIVRDTHRPSDLAVAPELARLRGTPMLCVYGSDEKDSACRLADASLIERVERGGAHHFDKDYAALAALVLRGLGRR</sequence>
<proteinExistence type="predicted"/>
<name>W0RA16_9BACT</name>
<dbReference type="InParanoid" id="W0RA16"/>
<gene>
    <name evidence="3" type="ORF">J421_0109</name>
</gene>
<feature type="domain" description="Bacterial virulence" evidence="2">
    <location>
        <begin position="62"/>
        <end position="251"/>
    </location>
</feature>
<dbReference type="SUPFAM" id="SSF53474">
    <property type="entry name" value="alpha/beta-Hydrolases"/>
    <property type="match status" value="1"/>
</dbReference>
<dbReference type="Gene3D" id="3.40.50.1820">
    <property type="entry name" value="alpha/beta hydrolase"/>
    <property type="match status" value="1"/>
</dbReference>
<feature type="chain" id="PRO_5004793782" evidence="1">
    <location>
        <begin position="27"/>
        <end position="252"/>
    </location>
</feature>
<evidence type="ECO:0000256" key="1">
    <source>
        <dbReference type="SAM" id="SignalP"/>
    </source>
</evidence>
<dbReference type="Proteomes" id="UP000019151">
    <property type="component" value="Chromosome"/>
</dbReference>
<dbReference type="eggNOG" id="COG3946">
    <property type="taxonomic scope" value="Bacteria"/>
</dbReference>
<keyword evidence="4" id="KW-1185">Reference proteome</keyword>
<dbReference type="InterPro" id="IPR010333">
    <property type="entry name" value="VirJ"/>
</dbReference>
<dbReference type="AlphaFoldDB" id="W0RA16"/>
<evidence type="ECO:0000313" key="3">
    <source>
        <dbReference type="EMBL" id="AHG87646.1"/>
    </source>
</evidence>
<dbReference type="Pfam" id="PF06057">
    <property type="entry name" value="VirJ"/>
    <property type="match status" value="1"/>
</dbReference>
<dbReference type="OrthoDB" id="9807916at2"/>
<dbReference type="RefSeq" id="WP_025409204.1">
    <property type="nucleotide sequence ID" value="NZ_CP007128.1"/>
</dbReference>